<dbReference type="HOGENOM" id="CLU_021319_1_0_1"/>
<evidence type="ECO:0000313" key="4">
    <source>
        <dbReference type="Proteomes" id="UP000002035"/>
    </source>
</evidence>
<dbReference type="OrthoDB" id="47330at2759"/>
<dbReference type="CDD" id="cd00009">
    <property type="entry name" value="AAA"/>
    <property type="match status" value="1"/>
</dbReference>
<dbReference type="GeneID" id="9226047"/>
<proteinExistence type="predicted"/>
<evidence type="ECO:0000259" key="2">
    <source>
        <dbReference type="PROSITE" id="PS50103"/>
    </source>
</evidence>
<dbReference type="VEuPathDB" id="FungiDB:MCYG_04376"/>
<name>C5FNE3_ARTOC</name>
<dbReference type="Gene3D" id="3.40.50.300">
    <property type="entry name" value="P-loop containing nucleotide triphosphate hydrolases"/>
    <property type="match status" value="1"/>
</dbReference>
<feature type="domain" description="C3H1-type" evidence="2">
    <location>
        <begin position="7"/>
        <end position="35"/>
    </location>
</feature>
<accession>C5FNE3</accession>
<dbReference type="AlphaFoldDB" id="C5FNE3"/>
<dbReference type="OMA" id="PYFLIGQ"/>
<keyword evidence="4" id="KW-1185">Reference proteome</keyword>
<protein>
    <recommendedName>
        <fullName evidence="2">C3H1-type domain-containing protein</fullName>
    </recommendedName>
</protein>
<reference evidence="4" key="1">
    <citation type="journal article" date="2012" name="MBio">
        <title>Comparative genome analysis of Trichophyton rubrum and related dermatophytes reveals candidate genes involved in infection.</title>
        <authorList>
            <person name="Martinez D.A."/>
            <person name="Oliver B.G."/>
            <person name="Graeser Y."/>
            <person name="Goldberg J.M."/>
            <person name="Li W."/>
            <person name="Martinez-Rossi N.M."/>
            <person name="Monod M."/>
            <person name="Shelest E."/>
            <person name="Barton R.C."/>
            <person name="Birch E."/>
            <person name="Brakhage A.A."/>
            <person name="Chen Z."/>
            <person name="Gurr S.J."/>
            <person name="Heiman D."/>
            <person name="Heitman J."/>
            <person name="Kosti I."/>
            <person name="Rossi A."/>
            <person name="Saif S."/>
            <person name="Samalova M."/>
            <person name="Saunders C.W."/>
            <person name="Shea T."/>
            <person name="Summerbell R.C."/>
            <person name="Xu J."/>
            <person name="Young S."/>
            <person name="Zeng Q."/>
            <person name="Birren B.W."/>
            <person name="Cuomo C.A."/>
            <person name="White T.C."/>
        </authorList>
    </citation>
    <scope>NUCLEOTIDE SEQUENCE [LARGE SCALE GENOMIC DNA]</scope>
    <source>
        <strain evidence="4">ATCC MYA-4605 / CBS 113480</strain>
    </source>
</reference>
<dbReference type="PROSITE" id="PS50103">
    <property type="entry name" value="ZF_C3H1"/>
    <property type="match status" value="1"/>
</dbReference>
<dbReference type="EMBL" id="DS995704">
    <property type="protein sequence ID" value="EEQ31557.1"/>
    <property type="molecule type" value="Genomic_DNA"/>
</dbReference>
<dbReference type="Proteomes" id="UP000002035">
    <property type="component" value="Unassembled WGS sequence"/>
</dbReference>
<feature type="zinc finger region" description="C3H1-type" evidence="1">
    <location>
        <begin position="7"/>
        <end position="35"/>
    </location>
</feature>
<gene>
    <name evidence="3" type="ORF">MCYG_04376</name>
</gene>
<dbReference type="STRING" id="554155.C5FNE3"/>
<dbReference type="SUPFAM" id="SSF52540">
    <property type="entry name" value="P-loop containing nucleoside triphosphate hydrolases"/>
    <property type="match status" value="1"/>
</dbReference>
<keyword evidence="1" id="KW-0479">Metal-binding</keyword>
<sequence length="599" mass="66340">MLSRQHPKKAFTCFYWVNGGCRHSADQCKFVHEFTERVAKPPKPPRYAWRDDRPETKNLIDLLSNGSETSDSKEFDSVDASDQAVENVRPAQIVVRAIEAGHGYELVKELLTDYSQSRAKDMMSPDEKLDILISVITCDRTDLVDLVIEHGADPNGMVLNSEISLLGSAILNKNSASVSIVNSLLAAGADPHSIPKSLWEDGIYTYQDPTAEEDDESIDSGLKALKDTLAESVNVSIRHSLLQASQTLPPLPASIEMYLLPFIKRITRAEHTLIGQRTAIKWVRMFLIMKFMTRMNSPLVMAFVGPAGHGKSTLAKELGTYILFSDLRKVDAANEEDEELSNAASFTNAPGELQIVYFDHVDAAEYHRLLSFLDGNSTYYYLKEGNKVVIDKSNVVCIIATAIGHDKVLEYHELNSRALMAELADTVSWESRLHHELENCLGGEMEKGMGYQAVQARSNQISIQTSLAGHVGCYIPFFPFSKPEAAVLAHSYLLKATDGLAEFHDSLHHAKHGKPDCVTFCLDAQVEACDSLATASYIVNLGARSIEQGVFKAVQSQMVQQYLKSDLVNDNRNDGEDAADHDDKYVTITVGEDFSITLD</sequence>
<dbReference type="InterPro" id="IPR036770">
    <property type="entry name" value="Ankyrin_rpt-contain_sf"/>
</dbReference>
<organism evidence="3 4">
    <name type="scientific">Arthroderma otae (strain ATCC MYA-4605 / CBS 113480)</name>
    <name type="common">Microsporum canis</name>
    <dbReference type="NCBI Taxonomy" id="554155"/>
    <lineage>
        <taxon>Eukaryota</taxon>
        <taxon>Fungi</taxon>
        <taxon>Dikarya</taxon>
        <taxon>Ascomycota</taxon>
        <taxon>Pezizomycotina</taxon>
        <taxon>Eurotiomycetes</taxon>
        <taxon>Eurotiomycetidae</taxon>
        <taxon>Onygenales</taxon>
        <taxon>Arthrodermataceae</taxon>
        <taxon>Microsporum</taxon>
    </lineage>
</organism>
<dbReference type="Gene3D" id="1.25.40.20">
    <property type="entry name" value="Ankyrin repeat-containing domain"/>
    <property type="match status" value="1"/>
</dbReference>
<dbReference type="eggNOG" id="KOG1051">
    <property type="taxonomic scope" value="Eukaryota"/>
</dbReference>
<dbReference type="RefSeq" id="XP_002846639.1">
    <property type="nucleotide sequence ID" value="XM_002846593.1"/>
</dbReference>
<evidence type="ECO:0000256" key="1">
    <source>
        <dbReference type="PROSITE-ProRule" id="PRU00723"/>
    </source>
</evidence>
<dbReference type="InterPro" id="IPR027417">
    <property type="entry name" value="P-loop_NTPase"/>
</dbReference>
<evidence type="ECO:0000313" key="3">
    <source>
        <dbReference type="EMBL" id="EEQ31557.1"/>
    </source>
</evidence>
<dbReference type="InterPro" id="IPR000571">
    <property type="entry name" value="Znf_CCCH"/>
</dbReference>
<dbReference type="GO" id="GO:0008270">
    <property type="term" value="F:zinc ion binding"/>
    <property type="evidence" value="ECO:0007669"/>
    <property type="project" value="UniProtKB-KW"/>
</dbReference>
<keyword evidence="1" id="KW-0862">Zinc</keyword>
<keyword evidence="1" id="KW-0863">Zinc-finger</keyword>